<keyword evidence="2" id="KW-0560">Oxidoreductase</keyword>
<organism evidence="4 5">
    <name type="scientific">Mycobacterium colombiense</name>
    <dbReference type="NCBI Taxonomy" id="339268"/>
    <lineage>
        <taxon>Bacteria</taxon>
        <taxon>Bacillati</taxon>
        <taxon>Actinomycetota</taxon>
        <taxon>Actinomycetes</taxon>
        <taxon>Mycobacteriales</taxon>
        <taxon>Mycobacteriaceae</taxon>
        <taxon>Mycobacterium</taxon>
        <taxon>Mycobacterium avium complex (MAC)</taxon>
    </lineage>
</organism>
<dbReference type="InterPro" id="IPR003953">
    <property type="entry name" value="FAD-dep_OxRdtase_2_FAD-bd"/>
</dbReference>
<gene>
    <name evidence="4" type="ORF">DQP58_21820</name>
</gene>
<evidence type="ECO:0000256" key="1">
    <source>
        <dbReference type="ARBA" id="ARBA00022630"/>
    </source>
</evidence>
<evidence type="ECO:0000256" key="2">
    <source>
        <dbReference type="ARBA" id="ARBA00023002"/>
    </source>
</evidence>
<feature type="non-terminal residue" evidence="4">
    <location>
        <position position="61"/>
    </location>
</feature>
<feature type="domain" description="FAD-dependent oxidoreductase 2 FAD-binding" evidence="3">
    <location>
        <begin position="20"/>
        <end position="61"/>
    </location>
</feature>
<dbReference type="Gene3D" id="3.50.50.60">
    <property type="entry name" value="FAD/NAD(P)-binding domain"/>
    <property type="match status" value="1"/>
</dbReference>
<evidence type="ECO:0000259" key="3">
    <source>
        <dbReference type="Pfam" id="PF00890"/>
    </source>
</evidence>
<dbReference type="Proteomes" id="UP000250347">
    <property type="component" value="Unassembled WGS sequence"/>
</dbReference>
<evidence type="ECO:0000313" key="5">
    <source>
        <dbReference type="Proteomes" id="UP000250347"/>
    </source>
</evidence>
<dbReference type="AlphaFoldDB" id="A0A329K8B4"/>
<sequence>MRTHSATIPAGLPVGDTCVDLLVVGSGTGMAAALAAHESGLSVLIVEKSSYVGGSTARSGG</sequence>
<name>A0A329K8B4_9MYCO</name>
<dbReference type="GO" id="GO:0016491">
    <property type="term" value="F:oxidoreductase activity"/>
    <property type="evidence" value="ECO:0007669"/>
    <property type="project" value="UniProtKB-KW"/>
</dbReference>
<protein>
    <submittedName>
        <fullName evidence="4">3-ketosteroid-delta-1-dehydrogenase</fullName>
    </submittedName>
</protein>
<evidence type="ECO:0000313" key="4">
    <source>
        <dbReference type="EMBL" id="RAU90952.1"/>
    </source>
</evidence>
<reference evidence="4 5" key="1">
    <citation type="submission" date="2018-06" db="EMBL/GenBank/DDBJ databases">
        <title>NTM in soil in Japan.</title>
        <authorList>
            <person name="Ohya K."/>
        </authorList>
    </citation>
    <scope>NUCLEOTIDE SEQUENCE [LARGE SCALE GENOMIC DNA]</scope>
    <source>
        <strain evidence="4 5">GF76</strain>
    </source>
</reference>
<keyword evidence="1" id="KW-0285">Flavoprotein</keyword>
<dbReference type="SUPFAM" id="SSF51905">
    <property type="entry name" value="FAD/NAD(P)-binding domain"/>
    <property type="match status" value="1"/>
</dbReference>
<dbReference type="Pfam" id="PF00890">
    <property type="entry name" value="FAD_binding_2"/>
    <property type="match status" value="1"/>
</dbReference>
<dbReference type="EMBL" id="QMEU01000101">
    <property type="protein sequence ID" value="RAU90952.1"/>
    <property type="molecule type" value="Genomic_DNA"/>
</dbReference>
<accession>A0A329K8B4</accession>
<dbReference type="InterPro" id="IPR036188">
    <property type="entry name" value="FAD/NAD-bd_sf"/>
</dbReference>
<comment type="caution">
    <text evidence="4">The sequence shown here is derived from an EMBL/GenBank/DDBJ whole genome shotgun (WGS) entry which is preliminary data.</text>
</comment>
<proteinExistence type="predicted"/>
<dbReference type="RefSeq" id="WP_114149362.1">
    <property type="nucleotide sequence ID" value="NZ_QMEU01000101.1"/>
</dbReference>